<gene>
    <name evidence="1" type="ORF">JCGZ_12739</name>
</gene>
<keyword evidence="2" id="KW-1185">Reference proteome</keyword>
<accession>A0A067KAT4</accession>
<sequence>MVLREVMEEAIAELTTKEEVKSVMEEAISELTIKDEETDGKERINGFQLASAKAAQHRLDRGVWTSVRFGDMRRALAGIYIK</sequence>
<proteinExistence type="predicted"/>
<dbReference type="AlphaFoldDB" id="A0A067KAT4"/>
<dbReference type="OrthoDB" id="611769at2759"/>
<organism evidence="1 2">
    <name type="scientific">Jatropha curcas</name>
    <name type="common">Barbados nut</name>
    <dbReference type="NCBI Taxonomy" id="180498"/>
    <lineage>
        <taxon>Eukaryota</taxon>
        <taxon>Viridiplantae</taxon>
        <taxon>Streptophyta</taxon>
        <taxon>Embryophyta</taxon>
        <taxon>Tracheophyta</taxon>
        <taxon>Spermatophyta</taxon>
        <taxon>Magnoliopsida</taxon>
        <taxon>eudicotyledons</taxon>
        <taxon>Gunneridae</taxon>
        <taxon>Pentapetalae</taxon>
        <taxon>rosids</taxon>
        <taxon>fabids</taxon>
        <taxon>Malpighiales</taxon>
        <taxon>Euphorbiaceae</taxon>
        <taxon>Crotonoideae</taxon>
        <taxon>Jatropheae</taxon>
        <taxon>Jatropha</taxon>
    </lineage>
</organism>
<name>A0A067KAT4_JATCU</name>
<dbReference type="STRING" id="180498.A0A067KAT4"/>
<protein>
    <submittedName>
        <fullName evidence="1">Uncharacterized protein</fullName>
    </submittedName>
</protein>
<reference evidence="1 2" key="1">
    <citation type="journal article" date="2014" name="PLoS ONE">
        <title>Global Analysis of Gene Expression Profiles in Physic Nut (Jatropha curcas L.) Seedlings Exposed to Salt Stress.</title>
        <authorList>
            <person name="Zhang L."/>
            <person name="Zhang C."/>
            <person name="Wu P."/>
            <person name="Chen Y."/>
            <person name="Li M."/>
            <person name="Jiang H."/>
            <person name="Wu G."/>
        </authorList>
    </citation>
    <scope>NUCLEOTIDE SEQUENCE [LARGE SCALE GENOMIC DNA]</scope>
    <source>
        <strain evidence="2">cv. GZQX0401</strain>
        <tissue evidence="1">Young leaves</tissue>
    </source>
</reference>
<dbReference type="EMBL" id="KK914552">
    <property type="protein sequence ID" value="KDP33217.1"/>
    <property type="molecule type" value="Genomic_DNA"/>
</dbReference>
<evidence type="ECO:0000313" key="2">
    <source>
        <dbReference type="Proteomes" id="UP000027138"/>
    </source>
</evidence>
<dbReference type="Proteomes" id="UP000027138">
    <property type="component" value="Unassembled WGS sequence"/>
</dbReference>
<evidence type="ECO:0000313" key="1">
    <source>
        <dbReference type="EMBL" id="KDP33217.1"/>
    </source>
</evidence>